<organism evidence="2 3">
    <name type="scientific">Coprinellus micaceus</name>
    <name type="common">Glistening ink-cap mushroom</name>
    <name type="synonym">Coprinus micaceus</name>
    <dbReference type="NCBI Taxonomy" id="71717"/>
    <lineage>
        <taxon>Eukaryota</taxon>
        <taxon>Fungi</taxon>
        <taxon>Dikarya</taxon>
        <taxon>Basidiomycota</taxon>
        <taxon>Agaricomycotina</taxon>
        <taxon>Agaricomycetes</taxon>
        <taxon>Agaricomycetidae</taxon>
        <taxon>Agaricales</taxon>
        <taxon>Agaricineae</taxon>
        <taxon>Psathyrellaceae</taxon>
        <taxon>Coprinellus</taxon>
    </lineage>
</organism>
<evidence type="ECO:0000256" key="1">
    <source>
        <dbReference type="SAM" id="MobiDB-lite"/>
    </source>
</evidence>
<dbReference type="Proteomes" id="UP000298030">
    <property type="component" value="Unassembled WGS sequence"/>
</dbReference>
<reference evidence="2 3" key="1">
    <citation type="journal article" date="2019" name="Nat. Ecol. Evol.">
        <title>Megaphylogeny resolves global patterns of mushroom evolution.</title>
        <authorList>
            <person name="Varga T."/>
            <person name="Krizsan K."/>
            <person name="Foldi C."/>
            <person name="Dima B."/>
            <person name="Sanchez-Garcia M."/>
            <person name="Sanchez-Ramirez S."/>
            <person name="Szollosi G.J."/>
            <person name="Szarkandi J.G."/>
            <person name="Papp V."/>
            <person name="Albert L."/>
            <person name="Andreopoulos W."/>
            <person name="Angelini C."/>
            <person name="Antonin V."/>
            <person name="Barry K.W."/>
            <person name="Bougher N.L."/>
            <person name="Buchanan P."/>
            <person name="Buyck B."/>
            <person name="Bense V."/>
            <person name="Catcheside P."/>
            <person name="Chovatia M."/>
            <person name="Cooper J."/>
            <person name="Damon W."/>
            <person name="Desjardin D."/>
            <person name="Finy P."/>
            <person name="Geml J."/>
            <person name="Haridas S."/>
            <person name="Hughes K."/>
            <person name="Justo A."/>
            <person name="Karasinski D."/>
            <person name="Kautmanova I."/>
            <person name="Kiss B."/>
            <person name="Kocsube S."/>
            <person name="Kotiranta H."/>
            <person name="LaButti K.M."/>
            <person name="Lechner B.E."/>
            <person name="Liimatainen K."/>
            <person name="Lipzen A."/>
            <person name="Lukacs Z."/>
            <person name="Mihaltcheva S."/>
            <person name="Morgado L.N."/>
            <person name="Niskanen T."/>
            <person name="Noordeloos M.E."/>
            <person name="Ohm R.A."/>
            <person name="Ortiz-Santana B."/>
            <person name="Ovrebo C."/>
            <person name="Racz N."/>
            <person name="Riley R."/>
            <person name="Savchenko A."/>
            <person name="Shiryaev A."/>
            <person name="Soop K."/>
            <person name="Spirin V."/>
            <person name="Szebenyi C."/>
            <person name="Tomsovsky M."/>
            <person name="Tulloss R.E."/>
            <person name="Uehling J."/>
            <person name="Grigoriev I.V."/>
            <person name="Vagvolgyi C."/>
            <person name="Papp T."/>
            <person name="Martin F.M."/>
            <person name="Miettinen O."/>
            <person name="Hibbett D.S."/>
            <person name="Nagy L.G."/>
        </authorList>
    </citation>
    <scope>NUCLEOTIDE SEQUENCE [LARGE SCALE GENOMIC DNA]</scope>
    <source>
        <strain evidence="2 3">FP101781</strain>
    </source>
</reference>
<evidence type="ECO:0000313" key="2">
    <source>
        <dbReference type="EMBL" id="TEB27079.1"/>
    </source>
</evidence>
<dbReference type="EMBL" id="QPFP01000043">
    <property type="protein sequence ID" value="TEB27079.1"/>
    <property type="molecule type" value="Genomic_DNA"/>
</dbReference>
<name>A0A4Y7T0N5_COPMI</name>
<comment type="caution">
    <text evidence="2">The sequence shown here is derived from an EMBL/GenBank/DDBJ whole genome shotgun (WGS) entry which is preliminary data.</text>
</comment>
<feature type="region of interest" description="Disordered" evidence="1">
    <location>
        <begin position="48"/>
        <end position="82"/>
    </location>
</feature>
<sequence>MSSFGQAFLLPYLPPAPQGWAVVREDRLRSFRETASWCMSGIDGSLGMISGGSRDRGNAKGMWGNRGPEESQGHKDTQGKQG</sequence>
<feature type="compositionally biased region" description="Basic and acidic residues" evidence="1">
    <location>
        <begin position="67"/>
        <end position="82"/>
    </location>
</feature>
<accession>A0A4Y7T0N5</accession>
<dbReference type="AlphaFoldDB" id="A0A4Y7T0N5"/>
<protein>
    <submittedName>
        <fullName evidence="2">Uncharacterized protein</fullName>
    </submittedName>
</protein>
<evidence type="ECO:0000313" key="3">
    <source>
        <dbReference type="Proteomes" id="UP000298030"/>
    </source>
</evidence>
<gene>
    <name evidence="2" type="ORF">FA13DRAFT_975701</name>
</gene>
<keyword evidence="3" id="KW-1185">Reference proteome</keyword>
<proteinExistence type="predicted"/>